<keyword evidence="7" id="KW-1185">Reference proteome</keyword>
<evidence type="ECO:0000256" key="4">
    <source>
        <dbReference type="ARBA" id="ARBA00035143"/>
    </source>
</evidence>
<dbReference type="SUPFAM" id="SSF46785">
    <property type="entry name" value="Winged helix' DNA-binding domain"/>
    <property type="match status" value="1"/>
</dbReference>
<keyword evidence="3" id="KW-0687">Ribonucleoprotein</keyword>
<sequence length="139" mass="15465">MPGVKDVDQQKFVVALAAFFKKSGKMKPMNNSDIIKLACFKEMAPNDPDWFYIRAASMARHLYMRAPCGVGAFTKIYGGSKDRGTRPSHFARGSKNVARKVLQQLEALNLVEKQESGGRVLSSNGRRDLDRIAAQMLKS</sequence>
<dbReference type="OrthoDB" id="428974at2759"/>
<dbReference type="Proteomes" id="UP000593567">
    <property type="component" value="Unassembled WGS sequence"/>
</dbReference>
<dbReference type="Gene3D" id="1.10.10.10">
    <property type="entry name" value="Winged helix-like DNA-binding domain superfamily/Winged helix DNA-binding domain"/>
    <property type="match status" value="1"/>
</dbReference>
<dbReference type="PANTHER" id="PTHR11710">
    <property type="entry name" value="40S RIBOSOMAL PROTEIN S19"/>
    <property type="match status" value="1"/>
</dbReference>
<dbReference type="SMART" id="SM01413">
    <property type="entry name" value="Ribosomal_S19e"/>
    <property type="match status" value="1"/>
</dbReference>
<dbReference type="InterPro" id="IPR018277">
    <property type="entry name" value="Ribosomal_eS19_CS"/>
</dbReference>
<name>A0A7J7IR17_BUGNE</name>
<dbReference type="PANTHER" id="PTHR11710:SF0">
    <property type="entry name" value="40S RIBOSOMAL PROTEIN S19"/>
    <property type="match status" value="1"/>
</dbReference>
<organism evidence="6 7">
    <name type="scientific">Bugula neritina</name>
    <name type="common">Brown bryozoan</name>
    <name type="synonym">Sertularia neritina</name>
    <dbReference type="NCBI Taxonomy" id="10212"/>
    <lineage>
        <taxon>Eukaryota</taxon>
        <taxon>Metazoa</taxon>
        <taxon>Spiralia</taxon>
        <taxon>Lophotrochozoa</taxon>
        <taxon>Bryozoa</taxon>
        <taxon>Gymnolaemata</taxon>
        <taxon>Cheilostomatida</taxon>
        <taxon>Flustrina</taxon>
        <taxon>Buguloidea</taxon>
        <taxon>Bugulidae</taxon>
        <taxon>Bugula</taxon>
    </lineage>
</organism>
<reference evidence="6" key="1">
    <citation type="submission" date="2020-06" db="EMBL/GenBank/DDBJ databases">
        <title>Draft genome of Bugula neritina, a colonial animal packing powerful symbionts and potential medicines.</title>
        <authorList>
            <person name="Rayko M."/>
        </authorList>
    </citation>
    <scope>NUCLEOTIDE SEQUENCE [LARGE SCALE GENOMIC DNA]</scope>
    <source>
        <strain evidence="6">Kwan_BN1</strain>
    </source>
</reference>
<evidence type="ECO:0000313" key="6">
    <source>
        <dbReference type="EMBL" id="KAF6016389.1"/>
    </source>
</evidence>
<dbReference type="InterPro" id="IPR036388">
    <property type="entry name" value="WH-like_DNA-bd_sf"/>
</dbReference>
<dbReference type="InterPro" id="IPR001266">
    <property type="entry name" value="Ribosomal_eS19"/>
</dbReference>
<dbReference type="GO" id="GO:0000028">
    <property type="term" value="P:ribosomal small subunit assembly"/>
    <property type="evidence" value="ECO:0007669"/>
    <property type="project" value="TreeGrafter"/>
</dbReference>
<accession>A0A7J7IR17</accession>
<dbReference type="GO" id="GO:0003735">
    <property type="term" value="F:structural constituent of ribosome"/>
    <property type="evidence" value="ECO:0007669"/>
    <property type="project" value="InterPro"/>
</dbReference>
<dbReference type="GO" id="GO:0003723">
    <property type="term" value="F:RNA binding"/>
    <property type="evidence" value="ECO:0007669"/>
    <property type="project" value="TreeGrafter"/>
</dbReference>
<dbReference type="Pfam" id="PF01090">
    <property type="entry name" value="Ribosomal_S19e"/>
    <property type="match status" value="1"/>
</dbReference>
<proteinExistence type="inferred from homology"/>
<keyword evidence="2" id="KW-0689">Ribosomal protein</keyword>
<dbReference type="FunFam" id="1.10.10.10:FF:000118">
    <property type="entry name" value="40S ribosomal protein S19"/>
    <property type="match status" value="1"/>
</dbReference>
<evidence type="ECO:0000256" key="2">
    <source>
        <dbReference type="ARBA" id="ARBA00022980"/>
    </source>
</evidence>
<dbReference type="InterPro" id="IPR036390">
    <property type="entry name" value="WH_DNA-bd_sf"/>
</dbReference>
<dbReference type="AlphaFoldDB" id="A0A7J7IR17"/>
<evidence type="ECO:0000256" key="5">
    <source>
        <dbReference type="ARBA" id="ARBA00035466"/>
    </source>
</evidence>
<evidence type="ECO:0000256" key="1">
    <source>
        <dbReference type="ARBA" id="ARBA00010014"/>
    </source>
</evidence>
<protein>
    <recommendedName>
        <fullName evidence="4">Small ribosomal subunit protein eS19</fullName>
    </recommendedName>
    <alternativeName>
        <fullName evidence="5">40S ribosomal protein S19</fullName>
    </alternativeName>
</protein>
<comment type="similarity">
    <text evidence="1">Belongs to the eukaryotic ribosomal protein eS19 family.</text>
</comment>
<dbReference type="GO" id="GO:0006412">
    <property type="term" value="P:translation"/>
    <property type="evidence" value="ECO:0007669"/>
    <property type="project" value="InterPro"/>
</dbReference>
<evidence type="ECO:0000313" key="7">
    <source>
        <dbReference type="Proteomes" id="UP000593567"/>
    </source>
</evidence>
<dbReference type="GO" id="GO:0022627">
    <property type="term" value="C:cytosolic small ribosomal subunit"/>
    <property type="evidence" value="ECO:0007669"/>
    <property type="project" value="TreeGrafter"/>
</dbReference>
<comment type="caution">
    <text evidence="6">The sequence shown here is derived from an EMBL/GenBank/DDBJ whole genome shotgun (WGS) entry which is preliminary data.</text>
</comment>
<dbReference type="EMBL" id="VXIV02003545">
    <property type="protein sequence ID" value="KAF6016389.1"/>
    <property type="molecule type" value="Genomic_DNA"/>
</dbReference>
<evidence type="ECO:0000256" key="3">
    <source>
        <dbReference type="ARBA" id="ARBA00023274"/>
    </source>
</evidence>
<gene>
    <name evidence="6" type="ORF">EB796_025273</name>
</gene>
<dbReference type="PROSITE" id="PS00628">
    <property type="entry name" value="RIBOSOMAL_S19E"/>
    <property type="match status" value="1"/>
</dbReference>